<keyword evidence="2" id="KW-0732">Signal</keyword>
<evidence type="ECO:0000313" key="3">
    <source>
        <dbReference type="EMBL" id="GHE38066.1"/>
    </source>
</evidence>
<organism evidence="3 4">
    <name type="scientific">Streptomyces capitiformicae</name>
    <dbReference type="NCBI Taxonomy" id="2014920"/>
    <lineage>
        <taxon>Bacteria</taxon>
        <taxon>Bacillati</taxon>
        <taxon>Actinomycetota</taxon>
        <taxon>Actinomycetes</taxon>
        <taxon>Kitasatosporales</taxon>
        <taxon>Streptomycetaceae</taxon>
        <taxon>Streptomyces</taxon>
    </lineage>
</organism>
<dbReference type="InterPro" id="IPR006311">
    <property type="entry name" value="TAT_signal"/>
</dbReference>
<evidence type="ECO:0000256" key="1">
    <source>
        <dbReference type="SAM" id="MobiDB-lite"/>
    </source>
</evidence>
<evidence type="ECO:0000256" key="2">
    <source>
        <dbReference type="SAM" id="SignalP"/>
    </source>
</evidence>
<dbReference type="AlphaFoldDB" id="A0A918Z5K1"/>
<dbReference type="Proteomes" id="UP000603227">
    <property type="component" value="Unassembled WGS sequence"/>
</dbReference>
<protein>
    <submittedName>
        <fullName evidence="3">Uncharacterized protein</fullName>
    </submittedName>
</protein>
<evidence type="ECO:0000313" key="4">
    <source>
        <dbReference type="Proteomes" id="UP000603227"/>
    </source>
</evidence>
<reference evidence="3" key="1">
    <citation type="journal article" date="2014" name="Int. J. Syst. Evol. Microbiol.">
        <title>Complete genome sequence of Corynebacterium casei LMG S-19264T (=DSM 44701T), isolated from a smear-ripened cheese.</title>
        <authorList>
            <consortium name="US DOE Joint Genome Institute (JGI-PGF)"/>
            <person name="Walter F."/>
            <person name="Albersmeier A."/>
            <person name="Kalinowski J."/>
            <person name="Ruckert C."/>
        </authorList>
    </citation>
    <scope>NUCLEOTIDE SEQUENCE</scope>
    <source>
        <strain evidence="3">CGMCC 4.7403</strain>
    </source>
</reference>
<name>A0A918Z5K1_9ACTN</name>
<dbReference type="EMBL" id="BNAT01000022">
    <property type="protein sequence ID" value="GHE38066.1"/>
    <property type="molecule type" value="Genomic_DNA"/>
</dbReference>
<comment type="caution">
    <text evidence="3">The sequence shown here is derived from an EMBL/GenBank/DDBJ whole genome shotgun (WGS) entry which is preliminary data.</text>
</comment>
<keyword evidence="4" id="KW-1185">Reference proteome</keyword>
<feature type="signal peptide" evidence="2">
    <location>
        <begin position="1"/>
        <end position="31"/>
    </location>
</feature>
<feature type="chain" id="PRO_5038459490" evidence="2">
    <location>
        <begin position="32"/>
        <end position="272"/>
    </location>
</feature>
<reference evidence="3" key="2">
    <citation type="submission" date="2020-09" db="EMBL/GenBank/DDBJ databases">
        <authorList>
            <person name="Sun Q."/>
            <person name="Zhou Y."/>
        </authorList>
    </citation>
    <scope>NUCLEOTIDE SEQUENCE</scope>
    <source>
        <strain evidence="3">CGMCC 4.7403</strain>
    </source>
</reference>
<feature type="region of interest" description="Disordered" evidence="1">
    <location>
        <begin position="142"/>
        <end position="162"/>
    </location>
</feature>
<gene>
    <name evidence="3" type="ORF">GCM10017771_56510</name>
</gene>
<dbReference type="PROSITE" id="PS51318">
    <property type="entry name" value="TAT"/>
    <property type="match status" value="1"/>
</dbReference>
<sequence length="272" mass="28971">MKNRRTITRAMAILGSAAIIAGMTQTTVAAADDTSPARSNETASASEYMAYLAWNAASQKPGAAEALRKFKALSPSDREKYLDYLNNPKALEALLQEAAEGEPGTDTPTVSTAAANTTAAGVTSSTPLFGGDIVIETAQESTFTPDPDEPTPAKEAQAAGGKLRKGTWESKFTASQKILGVTVTKLSVWVSYYTNGNKITKVNFADGGKRNYNAAVALTKSIPKAWMDGSYANGSIIWEGSIVFKDFGISIDKRQKVWANAYGFRGGYLKNV</sequence>
<accession>A0A918Z5K1</accession>
<proteinExistence type="predicted"/>